<name>A0A9D3WSG9_9SAUR</name>
<keyword evidence="2" id="KW-1185">Reference proteome</keyword>
<protein>
    <submittedName>
        <fullName evidence="1">Uncharacterized protein</fullName>
    </submittedName>
</protein>
<dbReference type="AlphaFoldDB" id="A0A9D3WSG9"/>
<comment type="caution">
    <text evidence="1">The sequence shown here is derived from an EMBL/GenBank/DDBJ whole genome shotgun (WGS) entry which is preliminary data.</text>
</comment>
<reference evidence="1" key="1">
    <citation type="submission" date="2021-09" db="EMBL/GenBank/DDBJ databases">
        <title>The genome of Mauremys mutica provides insights into the evolution of semi-aquatic lifestyle.</title>
        <authorList>
            <person name="Gong S."/>
            <person name="Gao Y."/>
        </authorList>
    </citation>
    <scope>NUCLEOTIDE SEQUENCE</scope>
    <source>
        <strain evidence="1">MM-2020</strain>
        <tissue evidence="1">Muscle</tissue>
    </source>
</reference>
<organism evidence="1 2">
    <name type="scientific">Mauremys mutica</name>
    <name type="common">yellowpond turtle</name>
    <dbReference type="NCBI Taxonomy" id="74926"/>
    <lineage>
        <taxon>Eukaryota</taxon>
        <taxon>Metazoa</taxon>
        <taxon>Chordata</taxon>
        <taxon>Craniata</taxon>
        <taxon>Vertebrata</taxon>
        <taxon>Euteleostomi</taxon>
        <taxon>Archelosauria</taxon>
        <taxon>Testudinata</taxon>
        <taxon>Testudines</taxon>
        <taxon>Cryptodira</taxon>
        <taxon>Durocryptodira</taxon>
        <taxon>Testudinoidea</taxon>
        <taxon>Geoemydidae</taxon>
        <taxon>Geoemydinae</taxon>
        <taxon>Mauremys</taxon>
    </lineage>
</organism>
<accession>A0A9D3WSG9</accession>
<dbReference type="EMBL" id="JAHDVG010000488">
    <property type="protein sequence ID" value="KAH1165798.1"/>
    <property type="molecule type" value="Genomic_DNA"/>
</dbReference>
<proteinExistence type="predicted"/>
<gene>
    <name evidence="1" type="ORF">KIL84_023357</name>
</gene>
<dbReference type="Proteomes" id="UP000827986">
    <property type="component" value="Unassembled WGS sequence"/>
</dbReference>
<evidence type="ECO:0000313" key="1">
    <source>
        <dbReference type="EMBL" id="KAH1165798.1"/>
    </source>
</evidence>
<sequence>MHSDYRRPVALESGSIVLGMPPVLPTPGSWHVETHSRRNNLSCGDHVNYVAETSVLPVQWGPAEVSLNGIQCSRSARNLPVVIHMGLSAFPPGNPGEPSPSSFPLVW</sequence>
<evidence type="ECO:0000313" key="2">
    <source>
        <dbReference type="Proteomes" id="UP000827986"/>
    </source>
</evidence>